<dbReference type="InterPro" id="IPR011990">
    <property type="entry name" value="TPR-like_helical_dom_sf"/>
</dbReference>
<dbReference type="CDD" id="cd02969">
    <property type="entry name" value="PRX_like1"/>
    <property type="match status" value="1"/>
</dbReference>
<dbReference type="Pfam" id="PF08534">
    <property type="entry name" value="Redoxin"/>
    <property type="match status" value="1"/>
</dbReference>
<evidence type="ECO:0000256" key="1">
    <source>
        <dbReference type="PROSITE-ProRule" id="PRU00339"/>
    </source>
</evidence>
<dbReference type="Pfam" id="PF13176">
    <property type="entry name" value="TPR_7"/>
    <property type="match status" value="1"/>
</dbReference>
<dbReference type="InterPro" id="IPR019734">
    <property type="entry name" value="TPR_rpt"/>
</dbReference>
<dbReference type="AlphaFoldDB" id="A0A075FTG1"/>
<dbReference type="Pfam" id="PF13181">
    <property type="entry name" value="TPR_8"/>
    <property type="match status" value="1"/>
</dbReference>
<dbReference type="InterPro" id="IPR036249">
    <property type="entry name" value="Thioredoxin-like_sf"/>
</dbReference>
<reference evidence="3" key="1">
    <citation type="journal article" date="2014" name="Genome Biol. Evol.">
        <title>Pangenome evidence for extensive interdomain horizontal transfer affecting lineage core and shell genes in uncultured planktonic thaumarchaeota and euryarchaeota.</title>
        <authorList>
            <person name="Deschamps P."/>
            <person name="Zivanovic Y."/>
            <person name="Moreira D."/>
            <person name="Rodriguez-Valera F."/>
            <person name="Lopez-Garcia P."/>
        </authorList>
    </citation>
    <scope>NUCLEOTIDE SEQUENCE</scope>
</reference>
<proteinExistence type="predicted"/>
<keyword evidence="1" id="KW-0802">TPR repeat</keyword>
<dbReference type="SUPFAM" id="SSF52833">
    <property type="entry name" value="Thioredoxin-like"/>
    <property type="match status" value="1"/>
</dbReference>
<dbReference type="EMBL" id="KF900427">
    <property type="protein sequence ID" value="AIE94643.1"/>
    <property type="molecule type" value="Genomic_DNA"/>
</dbReference>
<feature type="domain" description="Thioredoxin" evidence="2">
    <location>
        <begin position="774"/>
        <end position="931"/>
    </location>
</feature>
<feature type="repeat" description="TPR" evidence="1">
    <location>
        <begin position="281"/>
        <end position="314"/>
    </location>
</feature>
<accession>A0A075FTG1</accession>
<dbReference type="PROSITE" id="PS51352">
    <property type="entry name" value="THIOREDOXIN_2"/>
    <property type="match status" value="1"/>
</dbReference>
<evidence type="ECO:0000259" key="2">
    <source>
        <dbReference type="PROSITE" id="PS51352"/>
    </source>
</evidence>
<evidence type="ECO:0000313" key="3">
    <source>
        <dbReference type="EMBL" id="AIE94643.1"/>
    </source>
</evidence>
<dbReference type="SMART" id="SM00028">
    <property type="entry name" value="TPR"/>
    <property type="match status" value="10"/>
</dbReference>
<dbReference type="PROSITE" id="PS50005">
    <property type="entry name" value="TPR"/>
    <property type="match status" value="5"/>
</dbReference>
<protein>
    <submittedName>
        <fullName evidence="3">Redoxin domain-containing protein</fullName>
    </submittedName>
</protein>
<dbReference type="InterPro" id="IPR013740">
    <property type="entry name" value="Redoxin"/>
</dbReference>
<dbReference type="InterPro" id="IPR013766">
    <property type="entry name" value="Thioredoxin_domain"/>
</dbReference>
<dbReference type="PANTHER" id="PTHR43640:SF1">
    <property type="entry name" value="THIOREDOXIN-DEPENDENT PEROXIREDOXIN"/>
    <property type="match status" value="1"/>
</dbReference>
<organism evidence="3">
    <name type="scientific">uncultured marine group II/III euryarchaeote AD1000_49_G12</name>
    <dbReference type="NCBI Taxonomy" id="1457780"/>
    <lineage>
        <taxon>Archaea</taxon>
        <taxon>Methanobacteriati</taxon>
        <taxon>Methanobacteriota</taxon>
        <taxon>environmental samples</taxon>
    </lineage>
</organism>
<feature type="repeat" description="TPR" evidence="1">
    <location>
        <begin position="182"/>
        <end position="215"/>
    </location>
</feature>
<name>A0A075FTG1_9EURY</name>
<dbReference type="Gene3D" id="3.40.30.10">
    <property type="entry name" value="Glutaredoxin"/>
    <property type="match status" value="1"/>
</dbReference>
<dbReference type="Pfam" id="PF13432">
    <property type="entry name" value="TPR_16"/>
    <property type="match status" value="4"/>
</dbReference>
<dbReference type="GO" id="GO:0016491">
    <property type="term" value="F:oxidoreductase activity"/>
    <property type="evidence" value="ECO:0007669"/>
    <property type="project" value="InterPro"/>
</dbReference>
<dbReference type="SUPFAM" id="SSF48452">
    <property type="entry name" value="TPR-like"/>
    <property type="match status" value="3"/>
</dbReference>
<dbReference type="GO" id="GO:0006950">
    <property type="term" value="P:response to stress"/>
    <property type="evidence" value="ECO:0007669"/>
    <property type="project" value="UniProtKB-ARBA"/>
</dbReference>
<feature type="repeat" description="TPR" evidence="1">
    <location>
        <begin position="700"/>
        <end position="733"/>
    </location>
</feature>
<dbReference type="InterPro" id="IPR047262">
    <property type="entry name" value="PRX-like1"/>
</dbReference>
<feature type="repeat" description="TPR" evidence="1">
    <location>
        <begin position="632"/>
        <end position="665"/>
    </location>
</feature>
<sequence length="951" mass="105642">MALYALLGLALLTLWLRHRALLRQRERMREKMGTLQGDLSDTSQRLDLLSRGVDTVLSESPDMQGLLDAHKSLESAETLLFEQDVNVSSSESVAIASHAAKTILVHYPGLVDEDGHKEIVAGLLPLVERLDAILNEAEMQSEDLELTGDEHRRLGELFHGIDRTIRASDFYRRAHSLSAEDADALRSLARIHREEGDMDALDRSLERLLAVDPDDVSVLKEQALLLSGSDDERVTRNQRRLEGLGVEFDNSLQTAELSDIVERAREVNREVDPRATEPETSAGWIERAAKLLMLGEIPVALESVEKAIETNPDNGEAWLLRAKLLSAEQEGTKEALQSIRRATALGEYGVILESEVFENDGRLDAARAVLEERLETNPEDAEARARLSLILLRAGASEWSRKVLDEAPSESWEIAPLHVMDGRLHLLASESHRDDTGHHDQLTLLDALVSFDAAIDRDRESGLAWLGRSRALRYQGAPNEAEVALTRARRLIPEHPSIPLEEAQLCLDLGRLEQADTLVAEAATQLNDHSAIPFIRGMIAARQNRLSEAISLFGKVLVSEPDHVRARLNRCSASLLKGDLASALDDANHLVTNRPELDMARLRRSEVLMSNGDWDDAEAELRRLLESRPEHTMALVHLGTCLIARGRPEQAEKPLNKTLQIDPTHSDAWYQRGLLYTDFGRLEDAMHDFENAAEHDEHHIDARVRIATLLHEAEDTKEAAAAWRRVLDVDPEHRLARRRLEESRGAPAHRSQASRQRVELITPTPGRMTAPRGIEPGDPSPDFHLPNANPEVGGEALSLSDAIGPNGAIIMFTCNHCPYVVGSEPRIEAMAQRARSENLGFVGINSNDPVNYESDSWDNMVKRAGRGMSYPYLHDDNQDTARAYGAERTPEFYLLDSSGTVAYRGRLDDSPRDPSHASVSDLADAMDDIAAGRSVGRPRTDSIGCSVKWKM</sequence>
<dbReference type="PANTHER" id="PTHR43640">
    <property type="entry name" value="OS07G0260300 PROTEIN"/>
    <property type="match status" value="1"/>
</dbReference>
<feature type="repeat" description="TPR" evidence="1">
    <location>
        <begin position="666"/>
        <end position="699"/>
    </location>
</feature>
<dbReference type="Gene3D" id="1.25.40.10">
    <property type="entry name" value="Tetratricopeptide repeat domain"/>
    <property type="match status" value="3"/>
</dbReference>